<dbReference type="GO" id="GO:0046316">
    <property type="term" value="F:gluconokinase activity"/>
    <property type="evidence" value="ECO:0007669"/>
    <property type="project" value="UniProtKB-EC"/>
</dbReference>
<evidence type="ECO:0000313" key="12">
    <source>
        <dbReference type="Proteomes" id="UP000559182"/>
    </source>
</evidence>
<dbReference type="PANTHER" id="PTHR43442">
    <property type="entry name" value="GLUCONOKINASE-RELATED"/>
    <property type="match status" value="1"/>
</dbReference>
<organism evidence="11 12">
    <name type="scientific">Flexivirga oryzae</name>
    <dbReference type="NCBI Taxonomy" id="1794944"/>
    <lineage>
        <taxon>Bacteria</taxon>
        <taxon>Bacillati</taxon>
        <taxon>Actinomycetota</taxon>
        <taxon>Actinomycetes</taxon>
        <taxon>Micrococcales</taxon>
        <taxon>Dermacoccaceae</taxon>
        <taxon>Flexivirga</taxon>
    </lineage>
</organism>
<comment type="similarity">
    <text evidence="2 10">Belongs to the gluconokinase GntK/GntV family.</text>
</comment>
<dbReference type="NCBIfam" id="TIGR01313">
    <property type="entry name" value="therm_gnt_kin"/>
    <property type="match status" value="1"/>
</dbReference>
<evidence type="ECO:0000256" key="7">
    <source>
        <dbReference type="ARBA" id="ARBA00022840"/>
    </source>
</evidence>
<keyword evidence="4 10" id="KW-0808">Transferase</keyword>
<evidence type="ECO:0000256" key="2">
    <source>
        <dbReference type="ARBA" id="ARBA00008420"/>
    </source>
</evidence>
<keyword evidence="12" id="KW-1185">Reference proteome</keyword>
<dbReference type="InterPro" id="IPR006001">
    <property type="entry name" value="Therm_gnt_kin"/>
</dbReference>
<evidence type="ECO:0000256" key="6">
    <source>
        <dbReference type="ARBA" id="ARBA00022777"/>
    </source>
</evidence>
<dbReference type="CDD" id="cd02021">
    <property type="entry name" value="GntK"/>
    <property type="match status" value="1"/>
</dbReference>
<gene>
    <name evidence="11" type="ORF">FHU39_004667</name>
</gene>
<evidence type="ECO:0000256" key="10">
    <source>
        <dbReference type="RuleBase" id="RU363066"/>
    </source>
</evidence>
<evidence type="ECO:0000256" key="5">
    <source>
        <dbReference type="ARBA" id="ARBA00022741"/>
    </source>
</evidence>
<dbReference type="RefSeq" id="WP_343066087.1">
    <property type="nucleotide sequence ID" value="NZ_JACHVQ010000006.1"/>
</dbReference>
<dbReference type="FunFam" id="3.40.50.300:FF:000522">
    <property type="entry name" value="Gluconokinase"/>
    <property type="match status" value="1"/>
</dbReference>
<keyword evidence="7 10" id="KW-0067">ATP-binding</keyword>
<dbReference type="EMBL" id="JACHVQ010000006">
    <property type="protein sequence ID" value="MBB2894621.1"/>
    <property type="molecule type" value="Genomic_DNA"/>
</dbReference>
<name>A0A839NIZ8_9MICO</name>
<evidence type="ECO:0000256" key="9">
    <source>
        <dbReference type="ARBA" id="ARBA00048090"/>
    </source>
</evidence>
<dbReference type="InterPro" id="IPR027417">
    <property type="entry name" value="P-loop_NTPase"/>
</dbReference>
<evidence type="ECO:0000313" key="11">
    <source>
        <dbReference type="EMBL" id="MBB2894621.1"/>
    </source>
</evidence>
<dbReference type="Proteomes" id="UP000559182">
    <property type="component" value="Unassembled WGS sequence"/>
</dbReference>
<dbReference type="PANTHER" id="PTHR43442:SF3">
    <property type="entry name" value="GLUCONOKINASE-RELATED"/>
    <property type="match status" value="1"/>
</dbReference>
<reference evidence="11 12" key="1">
    <citation type="submission" date="2020-08" db="EMBL/GenBank/DDBJ databases">
        <title>Sequencing the genomes of 1000 actinobacteria strains.</title>
        <authorList>
            <person name="Klenk H.-P."/>
        </authorList>
    </citation>
    <scope>NUCLEOTIDE SEQUENCE [LARGE SCALE GENOMIC DNA]</scope>
    <source>
        <strain evidence="11 12">DSM 105369</strain>
    </source>
</reference>
<protein>
    <recommendedName>
        <fullName evidence="3 10">Gluconokinase</fullName>
        <ecNumber evidence="3 10">2.7.1.12</ecNumber>
    </recommendedName>
</protein>
<evidence type="ECO:0000256" key="8">
    <source>
        <dbReference type="ARBA" id="ARBA00023064"/>
    </source>
</evidence>
<dbReference type="EC" id="2.7.1.12" evidence="3 10"/>
<keyword evidence="8" id="KW-0311">Gluconate utilization</keyword>
<comment type="caution">
    <text evidence="11">The sequence shown here is derived from an EMBL/GenBank/DDBJ whole genome shotgun (WGS) entry which is preliminary data.</text>
</comment>
<evidence type="ECO:0000256" key="4">
    <source>
        <dbReference type="ARBA" id="ARBA00022679"/>
    </source>
</evidence>
<dbReference type="AlphaFoldDB" id="A0A839NIZ8"/>
<dbReference type="GO" id="GO:0005524">
    <property type="term" value="F:ATP binding"/>
    <property type="evidence" value="ECO:0007669"/>
    <property type="project" value="UniProtKB-KW"/>
</dbReference>
<dbReference type="PROSITE" id="PS51257">
    <property type="entry name" value="PROKAR_LIPOPROTEIN"/>
    <property type="match status" value="1"/>
</dbReference>
<comment type="pathway">
    <text evidence="1">Carbohydrate acid metabolism.</text>
</comment>
<evidence type="ECO:0000256" key="3">
    <source>
        <dbReference type="ARBA" id="ARBA00012054"/>
    </source>
</evidence>
<evidence type="ECO:0000256" key="1">
    <source>
        <dbReference type="ARBA" id="ARBA00004761"/>
    </source>
</evidence>
<dbReference type="SUPFAM" id="SSF52540">
    <property type="entry name" value="P-loop containing nucleoside triphosphate hydrolases"/>
    <property type="match status" value="1"/>
</dbReference>
<keyword evidence="5 10" id="KW-0547">Nucleotide-binding</keyword>
<dbReference type="Pfam" id="PF13671">
    <property type="entry name" value="AAA_33"/>
    <property type="match status" value="1"/>
</dbReference>
<keyword evidence="6 10" id="KW-0418">Kinase</keyword>
<accession>A0A839NIZ8</accession>
<sequence>MNIAVRHKVQHVVVMGVSGCGKTTVAQALSEQLAAQFGEADRLHPQANVDKMTTGHPLDDEDRWPWLDLVADWMDQQSRAGHLPIVSCSALKRRYRDRLRDRLGEIAFVHLAGPRATILQRMQNRTGHFMPAALLDSQFADLEPLQEDEFGVTVDVTLPGQAVIERARCWLTAGTGDATIG</sequence>
<dbReference type="GO" id="GO:0005737">
    <property type="term" value="C:cytoplasm"/>
    <property type="evidence" value="ECO:0007669"/>
    <property type="project" value="TreeGrafter"/>
</dbReference>
<dbReference type="Gene3D" id="3.40.50.300">
    <property type="entry name" value="P-loop containing nucleotide triphosphate hydrolases"/>
    <property type="match status" value="1"/>
</dbReference>
<dbReference type="GO" id="GO:0019521">
    <property type="term" value="P:D-gluconate metabolic process"/>
    <property type="evidence" value="ECO:0007669"/>
    <property type="project" value="UniProtKB-KW"/>
</dbReference>
<proteinExistence type="inferred from homology"/>
<comment type="catalytic activity">
    <reaction evidence="9 10">
        <text>D-gluconate + ATP = 6-phospho-D-gluconate + ADP + H(+)</text>
        <dbReference type="Rhea" id="RHEA:19433"/>
        <dbReference type="ChEBI" id="CHEBI:15378"/>
        <dbReference type="ChEBI" id="CHEBI:18391"/>
        <dbReference type="ChEBI" id="CHEBI:30616"/>
        <dbReference type="ChEBI" id="CHEBI:58759"/>
        <dbReference type="ChEBI" id="CHEBI:456216"/>
        <dbReference type="EC" id="2.7.1.12"/>
    </reaction>
</comment>